<sequence length="362" mass="39063">MVVMTQNAANEPAPDPEAYVRTEVRDGTGIIVLDRPKALNALTARMYRDMLEALWAWRDDDAVTQVLVTTSAPRAFCSGGDIRQIRDAVLDDRFEDGVAAFTDEYSLDLVIAQYPKPYVAVMEGYTMGGGMGISVHGSHRIVTDTTVMCMPETAIGFFPDIGASWFLPRVSLLGRGPSLGVGRWMGLTGARISGPDALAIGLADNFVPESRLEAFKEAVVSDGVAAAVAEHSAGPGENDGIPEASLPERWDEIEELYGADTLGEILVKAPAEDLAGASPSSLVRTWELLERGAEAESLQECLERELALAADTIVSPDFAEGVRCTMIDKQDEPQWSPATVSEVDVEAIRRVLDQPGQLRTRP</sequence>
<dbReference type="InterPro" id="IPR029045">
    <property type="entry name" value="ClpP/crotonase-like_dom_sf"/>
</dbReference>
<name>M2YG80_9MICC</name>
<dbReference type="NCBIfam" id="NF004127">
    <property type="entry name" value="PRK05617.1"/>
    <property type="match status" value="1"/>
</dbReference>
<dbReference type="InterPro" id="IPR045004">
    <property type="entry name" value="ECH_dom"/>
</dbReference>
<evidence type="ECO:0000256" key="3">
    <source>
        <dbReference type="ARBA" id="ARBA00022801"/>
    </source>
</evidence>
<protein>
    <recommendedName>
        <fullName evidence="2">3-hydroxyisobutyryl-CoA hydrolase</fullName>
        <ecNumber evidence="2">3.1.2.4</ecNumber>
    </recommendedName>
</protein>
<keyword evidence="6" id="KW-1185">Reference proteome</keyword>
<feature type="domain" description="Enoyl-CoA hydratase/isomerase" evidence="4">
    <location>
        <begin position="29"/>
        <end position="351"/>
    </location>
</feature>
<dbReference type="GO" id="GO:0003860">
    <property type="term" value="F:3-hydroxyisobutyryl-CoA hydrolase activity"/>
    <property type="evidence" value="ECO:0007669"/>
    <property type="project" value="UniProtKB-EC"/>
</dbReference>
<keyword evidence="3 5" id="KW-0378">Hydrolase</keyword>
<comment type="catalytic activity">
    <reaction evidence="1">
        <text>3-hydroxy-2-methylpropanoyl-CoA + H2O = 3-hydroxy-2-methylpropanoate + CoA + H(+)</text>
        <dbReference type="Rhea" id="RHEA:20888"/>
        <dbReference type="ChEBI" id="CHEBI:11805"/>
        <dbReference type="ChEBI" id="CHEBI:15377"/>
        <dbReference type="ChEBI" id="CHEBI:15378"/>
        <dbReference type="ChEBI" id="CHEBI:57287"/>
        <dbReference type="ChEBI" id="CHEBI:57340"/>
        <dbReference type="EC" id="3.1.2.4"/>
    </reaction>
</comment>
<evidence type="ECO:0000256" key="2">
    <source>
        <dbReference type="ARBA" id="ARBA00011915"/>
    </source>
</evidence>
<dbReference type="Proteomes" id="UP000009877">
    <property type="component" value="Unassembled WGS sequence"/>
</dbReference>
<dbReference type="CDD" id="cd06558">
    <property type="entry name" value="crotonase-like"/>
    <property type="match status" value="1"/>
</dbReference>
<evidence type="ECO:0000313" key="6">
    <source>
        <dbReference type="Proteomes" id="UP000009877"/>
    </source>
</evidence>
<dbReference type="Gene3D" id="3.90.226.10">
    <property type="entry name" value="2-enoyl-CoA Hydratase, Chain A, domain 1"/>
    <property type="match status" value="1"/>
</dbReference>
<accession>M2YG80</accession>
<dbReference type="EC" id="3.1.2.4" evidence="2"/>
<comment type="caution">
    <text evidence="5">The sequence shown here is derived from an EMBL/GenBank/DDBJ whole genome shotgun (WGS) entry which is preliminary data.</text>
</comment>
<reference evidence="5 6" key="1">
    <citation type="journal article" date="2014" name="Genome Announc.">
        <title>Draft Genome Sequence of Kocuria palustris PEL.</title>
        <authorList>
            <person name="Sharma G."/>
            <person name="Khatri I."/>
            <person name="Subramanian S."/>
        </authorList>
    </citation>
    <scope>NUCLEOTIDE SEQUENCE [LARGE SCALE GENOMIC DNA]</scope>
    <source>
        <strain evidence="5 6">PEL</strain>
    </source>
</reference>
<proteinExistence type="predicted"/>
<dbReference type="EMBL" id="ANHZ02000003">
    <property type="protein sequence ID" value="EME37529.1"/>
    <property type="molecule type" value="Genomic_DNA"/>
</dbReference>
<dbReference type="GO" id="GO:0006574">
    <property type="term" value="P:L-valine catabolic process"/>
    <property type="evidence" value="ECO:0007669"/>
    <property type="project" value="TreeGrafter"/>
</dbReference>
<organism evidence="5 6">
    <name type="scientific">Kocuria palustris PEL</name>
    <dbReference type="NCBI Taxonomy" id="1236550"/>
    <lineage>
        <taxon>Bacteria</taxon>
        <taxon>Bacillati</taxon>
        <taxon>Actinomycetota</taxon>
        <taxon>Actinomycetes</taxon>
        <taxon>Micrococcales</taxon>
        <taxon>Micrococcaceae</taxon>
        <taxon>Kocuria</taxon>
    </lineage>
</organism>
<evidence type="ECO:0000313" key="5">
    <source>
        <dbReference type="EMBL" id="EME37529.1"/>
    </source>
</evidence>
<gene>
    <name evidence="5" type="ORF">C884_01580</name>
</gene>
<dbReference type="PANTHER" id="PTHR43176:SF3">
    <property type="entry name" value="3-HYDROXYISOBUTYRYL-COA HYDROLASE, MITOCHONDRIAL"/>
    <property type="match status" value="1"/>
</dbReference>
<dbReference type="SUPFAM" id="SSF52096">
    <property type="entry name" value="ClpP/crotonase"/>
    <property type="match status" value="1"/>
</dbReference>
<dbReference type="InterPro" id="IPR032259">
    <property type="entry name" value="HIBYL-CoA-H"/>
</dbReference>
<dbReference type="STRING" id="71999.KPaMU14_01350"/>
<dbReference type="PANTHER" id="PTHR43176">
    <property type="entry name" value="3-HYDROXYISOBUTYRYL-COA HYDROLASE-RELATED"/>
    <property type="match status" value="1"/>
</dbReference>
<dbReference type="AlphaFoldDB" id="M2YG80"/>
<evidence type="ECO:0000259" key="4">
    <source>
        <dbReference type="Pfam" id="PF16113"/>
    </source>
</evidence>
<evidence type="ECO:0000256" key="1">
    <source>
        <dbReference type="ARBA" id="ARBA00001709"/>
    </source>
</evidence>
<dbReference type="Pfam" id="PF16113">
    <property type="entry name" value="ECH_2"/>
    <property type="match status" value="1"/>
</dbReference>